<dbReference type="Proteomes" id="UP000480178">
    <property type="component" value="Chromosome"/>
</dbReference>
<dbReference type="AlphaFoldDB" id="A0A6C0GDJ4"/>
<dbReference type="RefSeq" id="WP_162442108.1">
    <property type="nucleotide sequence ID" value="NZ_CP048222.1"/>
</dbReference>
<dbReference type="PANTHER" id="PTHR42754:SF1">
    <property type="entry name" value="LIPOPROTEIN"/>
    <property type="match status" value="1"/>
</dbReference>
<sequence>MRSKSYLALFICLLMLSCDDAIDPDTSGEFIKFYGGAFDEKAYAVEEIPGQGFIIVGSTESFGQGGKDVFIIGTDNNGNRKWQKSYGSLSDDEGKSIASTTDGLFILGYTTQDNSKKFYLLKINQQGDTTFTKAFGRNGMNTEGRYLQATTSGGLALIGNAYSSDNKETSDIYLVKTNPDGKQTIFDRLYGLPERIDTVGTIVEADNGDLVWCGTFKREDATNAKTSMRIVKSDAFGNLKWDFPFNSVTPQNASGITIQKINGNGYIAVGTIETDQSTDVFLVKITENGQQSWAIALNDPAHPDADETGTYVYPTSDGGYIVTGSTTAAGNSDIFLMKVDNQGNPQWAQPQTFGGANNDSGSFVKETSDGGYIILGTAQINNNTAISLIKTDANGKISGK</sequence>
<keyword evidence="1" id="KW-0732">Signal</keyword>
<dbReference type="KEGG" id="rhoz:GXP67_04780"/>
<keyword evidence="3" id="KW-1185">Reference proteome</keyword>
<evidence type="ECO:0000313" key="2">
    <source>
        <dbReference type="EMBL" id="QHT66035.1"/>
    </source>
</evidence>
<gene>
    <name evidence="2" type="ORF">GXP67_04780</name>
</gene>
<proteinExistence type="predicted"/>
<accession>A0A6C0GDJ4</accession>
<feature type="chain" id="PRO_5025651006" evidence="1">
    <location>
        <begin position="22"/>
        <end position="400"/>
    </location>
</feature>
<reference evidence="2 3" key="1">
    <citation type="submission" date="2020-01" db="EMBL/GenBank/DDBJ databases">
        <authorList>
            <person name="Kim M.K."/>
        </authorList>
    </citation>
    <scope>NUCLEOTIDE SEQUENCE [LARGE SCALE GENOMIC DNA]</scope>
    <source>
        <strain evidence="2 3">172606-1</strain>
    </source>
</reference>
<feature type="signal peptide" evidence="1">
    <location>
        <begin position="1"/>
        <end position="21"/>
    </location>
</feature>
<name>A0A6C0GDJ4_9BACT</name>
<organism evidence="2 3">
    <name type="scientific">Rhodocytophaga rosea</name>
    <dbReference type="NCBI Taxonomy" id="2704465"/>
    <lineage>
        <taxon>Bacteria</taxon>
        <taxon>Pseudomonadati</taxon>
        <taxon>Bacteroidota</taxon>
        <taxon>Cytophagia</taxon>
        <taxon>Cytophagales</taxon>
        <taxon>Rhodocytophagaceae</taxon>
        <taxon>Rhodocytophaga</taxon>
    </lineage>
</organism>
<dbReference type="EMBL" id="CP048222">
    <property type="protein sequence ID" value="QHT66035.1"/>
    <property type="molecule type" value="Genomic_DNA"/>
</dbReference>
<evidence type="ECO:0000313" key="3">
    <source>
        <dbReference type="Proteomes" id="UP000480178"/>
    </source>
</evidence>
<dbReference type="PANTHER" id="PTHR42754">
    <property type="entry name" value="ENDOGLUCANASE"/>
    <property type="match status" value="1"/>
</dbReference>
<dbReference type="PROSITE" id="PS51257">
    <property type="entry name" value="PROKAR_LIPOPROTEIN"/>
    <property type="match status" value="1"/>
</dbReference>
<evidence type="ECO:0000256" key="1">
    <source>
        <dbReference type="SAM" id="SignalP"/>
    </source>
</evidence>
<protein>
    <submittedName>
        <fullName evidence="2">Uncharacterized protein</fullName>
    </submittedName>
</protein>